<evidence type="ECO:0000313" key="3">
    <source>
        <dbReference type="Proteomes" id="UP000469763"/>
    </source>
</evidence>
<dbReference type="Pfam" id="PF12728">
    <property type="entry name" value="HTH_17"/>
    <property type="match status" value="1"/>
</dbReference>
<dbReference type="RefSeq" id="WP_152350305.1">
    <property type="nucleotide sequence ID" value="NZ_WBSN01000007.1"/>
</dbReference>
<protein>
    <submittedName>
        <fullName evidence="2">Helix-turn-helix domain-containing protein</fullName>
    </submittedName>
</protein>
<dbReference type="AlphaFoldDB" id="A0A7K3THR8"/>
<dbReference type="EMBL" id="WHZY01000008">
    <property type="protein sequence ID" value="NEG78638.1"/>
    <property type="molecule type" value="Genomic_DNA"/>
</dbReference>
<proteinExistence type="predicted"/>
<feature type="domain" description="Helix-turn-helix" evidence="1">
    <location>
        <begin position="9"/>
        <end position="53"/>
    </location>
</feature>
<sequence>MVIYSEQRLYTTAEAAQKLGISVQRVRALARANDLHAVNGGGRALLITEDSLLSVQPNRGHRGRLFTSDGAMAALWMLSGEHTDGLTAKRRYAIGKVLRECDVDALVRLTRKRAEVRRYWASPSIAQRLKADADIHLSAACGPNADYFGLVSPDRVEAYADVGRLASLEQRYMLSHDDAAMSDSNVVLHVVRDCRRIGAMPIAVCAVDLAQSDDFRERSAGRNCLRELLDKFKGGEL</sequence>
<organism evidence="2 3">
    <name type="scientific">Bifidobacterium avesanii</name>
    <dbReference type="NCBI Taxonomy" id="1798157"/>
    <lineage>
        <taxon>Bacteria</taxon>
        <taxon>Bacillati</taxon>
        <taxon>Actinomycetota</taxon>
        <taxon>Actinomycetes</taxon>
        <taxon>Bifidobacteriales</taxon>
        <taxon>Bifidobacteriaceae</taxon>
        <taxon>Bifidobacterium</taxon>
    </lineage>
</organism>
<dbReference type="Proteomes" id="UP000469763">
    <property type="component" value="Unassembled WGS sequence"/>
</dbReference>
<dbReference type="OrthoDB" id="5074901at2"/>
<dbReference type="InterPro" id="IPR041657">
    <property type="entry name" value="HTH_17"/>
</dbReference>
<accession>A0A7K3THR8</accession>
<evidence type="ECO:0000313" key="2">
    <source>
        <dbReference type="EMBL" id="NEG78638.1"/>
    </source>
</evidence>
<reference evidence="2 3" key="1">
    <citation type="submission" date="2019-10" db="EMBL/GenBank/DDBJ databases">
        <title>Bifidobacterium from non-human primates.</title>
        <authorList>
            <person name="Modesto M."/>
        </authorList>
    </citation>
    <scope>NUCLEOTIDE SEQUENCE [LARGE SCALE GENOMIC DNA]</scope>
    <source>
        <strain evidence="2 3">TREC</strain>
    </source>
</reference>
<name>A0A7K3THR8_9BIFI</name>
<gene>
    <name evidence="2" type="ORF">GFD22_06590</name>
</gene>
<evidence type="ECO:0000259" key="1">
    <source>
        <dbReference type="Pfam" id="PF12728"/>
    </source>
</evidence>
<comment type="caution">
    <text evidence="2">The sequence shown here is derived from an EMBL/GenBank/DDBJ whole genome shotgun (WGS) entry which is preliminary data.</text>
</comment>
<keyword evidence="3" id="KW-1185">Reference proteome</keyword>